<feature type="region of interest" description="Disordered" evidence="1">
    <location>
        <begin position="108"/>
        <end position="199"/>
    </location>
</feature>
<dbReference type="EMBL" id="CADCUB010000046">
    <property type="protein sequence ID" value="CAA9315374.1"/>
    <property type="molecule type" value="Genomic_DNA"/>
</dbReference>
<protein>
    <submittedName>
        <fullName evidence="2">RNA polymerase sigma factor</fullName>
    </submittedName>
</protein>
<reference evidence="2" key="1">
    <citation type="submission" date="2020-02" db="EMBL/GenBank/DDBJ databases">
        <authorList>
            <person name="Meier V. D."/>
        </authorList>
    </citation>
    <scope>NUCLEOTIDE SEQUENCE</scope>
    <source>
        <strain evidence="2">AVDCRST_MAG07</strain>
    </source>
</reference>
<gene>
    <name evidence="2" type="ORF">AVDCRST_MAG07-796</name>
</gene>
<evidence type="ECO:0000313" key="2">
    <source>
        <dbReference type="EMBL" id="CAA9315374.1"/>
    </source>
</evidence>
<feature type="non-terminal residue" evidence="2">
    <location>
        <position position="333"/>
    </location>
</feature>
<evidence type="ECO:0000256" key="1">
    <source>
        <dbReference type="SAM" id="MobiDB-lite"/>
    </source>
</evidence>
<feature type="compositionally biased region" description="Basic residues" evidence="1">
    <location>
        <begin position="15"/>
        <end position="27"/>
    </location>
</feature>
<sequence length="333" mass="35051">DRHSHRPAVRSVRTGLRRGARAAPPRAHRLLLPHARIGLRRRGRGAGDDGAGLAGRRPLRRPLEPAVLALPDRDQRVLRRVERPAQPGAAHGHVRRPVRTGAELARHTAAGDDVGRAGGRRQRPARQQRSGRAAGGPRVGAPGVRRGAAAPAAAPACGAGPARGAPVEGRRGRRAARHLGGVGQQRPAAGPGDPLDALAARHRPGPAGRGAHRAAAPLRRGLRALRHHLAGGPAARGRDPVDAPVGVVAVRSERHRRLAHRSRRWLPRIADARGPDQRHDRLRAVQAQRDGGPAGALGRPPAGGGRRPDHVDHQLRRQSAVRGAGPAGPPHGL</sequence>
<feature type="region of interest" description="Disordered" evidence="1">
    <location>
        <begin position="285"/>
        <end position="333"/>
    </location>
</feature>
<feature type="compositionally biased region" description="Basic and acidic residues" evidence="1">
    <location>
        <begin position="306"/>
        <end position="315"/>
    </location>
</feature>
<proteinExistence type="predicted"/>
<organism evidence="2">
    <name type="scientific">uncultured Frankineae bacterium</name>
    <dbReference type="NCBI Taxonomy" id="437475"/>
    <lineage>
        <taxon>Bacteria</taxon>
        <taxon>Bacillati</taxon>
        <taxon>Actinomycetota</taxon>
        <taxon>Actinomycetes</taxon>
        <taxon>Frankiales</taxon>
        <taxon>environmental samples</taxon>
    </lineage>
</organism>
<feature type="non-terminal residue" evidence="2">
    <location>
        <position position="1"/>
    </location>
</feature>
<name>A0A6J4KVG6_9ACTN</name>
<feature type="region of interest" description="Disordered" evidence="1">
    <location>
        <begin position="1"/>
        <end position="27"/>
    </location>
</feature>
<accession>A0A6J4KVG6</accession>
<dbReference type="AlphaFoldDB" id="A0A6J4KVG6"/>
<feature type="compositionally biased region" description="Low complexity" evidence="1">
    <location>
        <begin position="139"/>
        <end position="167"/>
    </location>
</feature>